<dbReference type="GO" id="GO:0030254">
    <property type="term" value="P:protein secretion by the type III secretion system"/>
    <property type="evidence" value="ECO:0007669"/>
    <property type="project" value="InterPro"/>
</dbReference>
<dbReference type="RefSeq" id="WP_207862567.1">
    <property type="nucleotide sequence ID" value="NZ_JAFREP010000039.1"/>
</dbReference>
<sequence>MGTFVRLKKEGFSFSPGQKVIKAEAYQAYTEVHALIDAARAEADRIVAEARAVYESEKKRGYDDGLEEGKFNLSLQMMDTIESTVNYFAKIENEITDTVLLAVKKILGEFDDRALILRIVRSVLAVARNQKQVTLRVAPQQLETVRENLTSIMADFPSINFIDVVADGRLQEGGCLLESEIGVVDASLEIQLNAIRTALKKAFESRR</sequence>
<dbReference type="SUPFAM" id="SSF160527">
    <property type="entry name" value="V-type ATPase subunit E-like"/>
    <property type="match status" value="1"/>
</dbReference>
<dbReference type="Proteomes" id="UP000664417">
    <property type="component" value="Unassembled WGS sequence"/>
</dbReference>
<evidence type="ECO:0000256" key="2">
    <source>
        <dbReference type="ARBA" id="ARBA00022448"/>
    </source>
</evidence>
<evidence type="ECO:0000259" key="7">
    <source>
        <dbReference type="Pfam" id="PF02108"/>
    </source>
</evidence>
<evidence type="ECO:0000313" key="8">
    <source>
        <dbReference type="EMBL" id="MBO1322594.1"/>
    </source>
</evidence>
<evidence type="ECO:0000256" key="4">
    <source>
        <dbReference type="ARBA" id="ARBA00022927"/>
    </source>
</evidence>
<feature type="domain" description="Flagellar assembly protein FliH/Type III secretion system HrpE" evidence="7">
    <location>
        <begin position="88"/>
        <end position="194"/>
    </location>
</feature>
<name>A0A8J7QEP8_9BACT</name>
<evidence type="ECO:0000313" key="9">
    <source>
        <dbReference type="Proteomes" id="UP000664417"/>
    </source>
</evidence>
<reference evidence="8" key="1">
    <citation type="submission" date="2021-03" db="EMBL/GenBank/DDBJ databases">
        <authorList>
            <person name="Wang G."/>
        </authorList>
    </citation>
    <scope>NUCLEOTIDE SEQUENCE</scope>
    <source>
        <strain evidence="8">KCTC 12899</strain>
    </source>
</reference>
<keyword evidence="4" id="KW-0653">Protein transport</keyword>
<keyword evidence="3" id="KW-0963">Cytoplasm</keyword>
<organism evidence="8 9">
    <name type="scientific">Acanthopleuribacter pedis</name>
    <dbReference type="NCBI Taxonomy" id="442870"/>
    <lineage>
        <taxon>Bacteria</taxon>
        <taxon>Pseudomonadati</taxon>
        <taxon>Acidobacteriota</taxon>
        <taxon>Holophagae</taxon>
        <taxon>Acanthopleuribacterales</taxon>
        <taxon>Acanthopleuribacteraceae</taxon>
        <taxon>Acanthopleuribacter</taxon>
    </lineage>
</organism>
<dbReference type="AlphaFoldDB" id="A0A8J7QEP8"/>
<dbReference type="NCBIfam" id="NF005392">
    <property type="entry name" value="PRK06937.1"/>
    <property type="match status" value="1"/>
</dbReference>
<dbReference type="NCBIfam" id="TIGR02499">
    <property type="entry name" value="HrpE_YscL_not"/>
    <property type="match status" value="1"/>
</dbReference>
<comment type="caution">
    <text evidence="8">The sequence shown here is derived from an EMBL/GenBank/DDBJ whole genome shotgun (WGS) entry which is preliminary data.</text>
</comment>
<dbReference type="InterPro" id="IPR051472">
    <property type="entry name" value="T3SS_Stator/FliH"/>
</dbReference>
<dbReference type="GO" id="GO:0005829">
    <property type="term" value="C:cytosol"/>
    <property type="evidence" value="ECO:0007669"/>
    <property type="project" value="TreeGrafter"/>
</dbReference>
<dbReference type="Pfam" id="PF02108">
    <property type="entry name" value="FliH"/>
    <property type="match status" value="1"/>
</dbReference>
<dbReference type="EMBL" id="JAFREP010000039">
    <property type="protein sequence ID" value="MBO1322594.1"/>
    <property type="molecule type" value="Genomic_DNA"/>
</dbReference>
<accession>A0A8J7QEP8</accession>
<dbReference type="PANTHER" id="PTHR34982">
    <property type="entry name" value="YOP PROTEINS TRANSLOCATION PROTEIN L"/>
    <property type="match status" value="1"/>
</dbReference>
<dbReference type="InterPro" id="IPR018035">
    <property type="entry name" value="Flagellar_FliH/T3SS_HrpE"/>
</dbReference>
<keyword evidence="2" id="KW-0813">Transport</keyword>
<evidence type="ECO:0000256" key="5">
    <source>
        <dbReference type="ARBA" id="ARBA00024335"/>
    </source>
</evidence>
<evidence type="ECO:0000256" key="1">
    <source>
        <dbReference type="ARBA" id="ARBA00004496"/>
    </source>
</evidence>
<dbReference type="InterPro" id="IPR012842">
    <property type="entry name" value="T3SS_SctL/SctL2"/>
</dbReference>
<protein>
    <recommendedName>
        <fullName evidence="6">Type 3 secretion system stator protein</fullName>
    </recommendedName>
</protein>
<evidence type="ECO:0000256" key="3">
    <source>
        <dbReference type="ARBA" id="ARBA00022490"/>
    </source>
</evidence>
<comment type="subcellular location">
    <subcellularLocation>
        <location evidence="1">Cytoplasm</location>
    </subcellularLocation>
</comment>
<gene>
    <name evidence="8" type="ORF">J3U88_29240</name>
</gene>
<dbReference type="PANTHER" id="PTHR34982:SF4">
    <property type="entry name" value="TYPE 3 SECRETION SYSTEM STATOR PROTEIN"/>
    <property type="match status" value="1"/>
</dbReference>
<comment type="similarity">
    <text evidence="5">Belongs to the SctL stator family.</text>
</comment>
<evidence type="ECO:0000256" key="6">
    <source>
        <dbReference type="ARBA" id="ARBA00040494"/>
    </source>
</evidence>
<proteinExistence type="inferred from homology"/>
<keyword evidence="9" id="KW-1185">Reference proteome</keyword>